<evidence type="ECO:0000256" key="2">
    <source>
        <dbReference type="ARBA" id="ARBA00008017"/>
    </source>
</evidence>
<dbReference type="GO" id="GO:0005886">
    <property type="term" value="C:plasma membrane"/>
    <property type="evidence" value="ECO:0007669"/>
    <property type="project" value="UniProtKB-SubCell"/>
</dbReference>
<gene>
    <name evidence="11" type="ORF">MNBD_GAMMA20-476</name>
</gene>
<evidence type="ECO:0000256" key="7">
    <source>
        <dbReference type="SAM" id="Phobius"/>
    </source>
</evidence>
<keyword evidence="3" id="KW-1003">Cell membrane</keyword>
<dbReference type="InterPro" id="IPR008910">
    <property type="entry name" value="MSC_TM_helix"/>
</dbReference>
<organism evidence="11">
    <name type="scientific">hydrothermal vent metagenome</name>
    <dbReference type="NCBI Taxonomy" id="652676"/>
    <lineage>
        <taxon>unclassified sequences</taxon>
        <taxon>metagenomes</taxon>
        <taxon>ecological metagenomes</taxon>
    </lineage>
</organism>
<feature type="domain" description="Mechanosensitive ion channel MscS" evidence="8">
    <location>
        <begin position="105"/>
        <end position="171"/>
    </location>
</feature>
<comment type="similarity">
    <text evidence="2">Belongs to the MscS (TC 1.A.23) family.</text>
</comment>
<dbReference type="InterPro" id="IPR045275">
    <property type="entry name" value="MscS_archaea/bacteria_type"/>
</dbReference>
<feature type="transmembrane region" description="Helical" evidence="7">
    <location>
        <begin position="57"/>
        <end position="79"/>
    </location>
</feature>
<dbReference type="InterPro" id="IPR049142">
    <property type="entry name" value="MS_channel_1st"/>
</dbReference>
<evidence type="ECO:0000256" key="5">
    <source>
        <dbReference type="ARBA" id="ARBA00022989"/>
    </source>
</evidence>
<protein>
    <submittedName>
        <fullName evidence="11">Small-conductance mechanosensitive channel</fullName>
    </submittedName>
</protein>
<dbReference type="InterPro" id="IPR023408">
    <property type="entry name" value="MscS_beta-dom_sf"/>
</dbReference>
<dbReference type="PANTHER" id="PTHR30221">
    <property type="entry name" value="SMALL-CONDUCTANCE MECHANOSENSITIVE CHANNEL"/>
    <property type="match status" value="1"/>
</dbReference>
<dbReference type="Gene3D" id="2.30.30.60">
    <property type="match status" value="1"/>
</dbReference>
<keyword evidence="5 7" id="KW-1133">Transmembrane helix</keyword>
<dbReference type="Pfam" id="PF05552">
    <property type="entry name" value="MS_channel_1st_1"/>
    <property type="match status" value="1"/>
</dbReference>
<feature type="domain" description="Mechanosensitive ion channel transmembrane helices 2/3" evidence="10">
    <location>
        <begin position="64"/>
        <end position="104"/>
    </location>
</feature>
<dbReference type="Pfam" id="PF00924">
    <property type="entry name" value="MS_channel_2nd"/>
    <property type="match status" value="1"/>
</dbReference>
<evidence type="ECO:0000256" key="6">
    <source>
        <dbReference type="ARBA" id="ARBA00023136"/>
    </source>
</evidence>
<dbReference type="InterPro" id="IPR006685">
    <property type="entry name" value="MscS_channel_2nd"/>
</dbReference>
<feature type="transmembrane region" description="Helical" evidence="7">
    <location>
        <begin position="12"/>
        <end position="36"/>
    </location>
</feature>
<keyword evidence="4 7" id="KW-0812">Transmembrane</keyword>
<dbReference type="Gene3D" id="3.30.70.100">
    <property type="match status" value="1"/>
</dbReference>
<dbReference type="Gene3D" id="1.10.287.1260">
    <property type="match status" value="1"/>
</dbReference>
<feature type="domain" description="Mechanosensitive ion channel MscS C-terminal" evidence="9">
    <location>
        <begin position="179"/>
        <end position="260"/>
    </location>
</feature>
<evidence type="ECO:0000259" key="10">
    <source>
        <dbReference type="Pfam" id="PF21088"/>
    </source>
</evidence>
<evidence type="ECO:0000259" key="8">
    <source>
        <dbReference type="Pfam" id="PF00924"/>
    </source>
</evidence>
<accession>A0A3B1BA51</accession>
<evidence type="ECO:0000256" key="3">
    <source>
        <dbReference type="ARBA" id="ARBA00022475"/>
    </source>
</evidence>
<evidence type="ECO:0000256" key="1">
    <source>
        <dbReference type="ARBA" id="ARBA00004651"/>
    </source>
</evidence>
<evidence type="ECO:0000256" key="4">
    <source>
        <dbReference type="ARBA" id="ARBA00022692"/>
    </source>
</evidence>
<evidence type="ECO:0000313" key="11">
    <source>
        <dbReference type="EMBL" id="VAX03175.1"/>
    </source>
</evidence>
<dbReference type="InterPro" id="IPR011066">
    <property type="entry name" value="MscS_channel_C_sf"/>
</dbReference>
<dbReference type="InterPro" id="IPR011014">
    <property type="entry name" value="MscS_channel_TM-2"/>
</dbReference>
<dbReference type="SUPFAM" id="SSF82689">
    <property type="entry name" value="Mechanosensitive channel protein MscS (YggB), C-terminal domain"/>
    <property type="match status" value="1"/>
</dbReference>
<dbReference type="GO" id="GO:0008381">
    <property type="term" value="F:mechanosensitive monoatomic ion channel activity"/>
    <property type="evidence" value="ECO:0007669"/>
    <property type="project" value="InterPro"/>
</dbReference>
<dbReference type="EMBL" id="UOFU01000315">
    <property type="protein sequence ID" value="VAX03175.1"/>
    <property type="molecule type" value="Genomic_DNA"/>
</dbReference>
<sequence>MDTLFNSDVDYLGTYIIPWAVNLVLALVIFIIGRWIARAVTNAVGRLMKKGGIDESLVDFLSNLIFAALLVVVIIAALGQLGVDTTSVMAIFATAGLAVGLALKDSLGNLASGVMLVLFKPFKLGDFIEAGGVTGVVESIRIFSTLLKTADNREITVPNGQIYGGTIVNFSARDTRRIDLIFGIGYDDDIRQAKQLIEKVMAADERILKDPAAAVMVAELADSSVNLAVRPWVATADYWGVRAALLENIKITFDEAGISIPYPQTDVHLFAVDEQAA</sequence>
<dbReference type="SUPFAM" id="SSF50182">
    <property type="entry name" value="Sm-like ribonucleoproteins"/>
    <property type="match status" value="1"/>
</dbReference>
<dbReference type="InterPro" id="IPR049278">
    <property type="entry name" value="MS_channel_C"/>
</dbReference>
<dbReference type="SUPFAM" id="SSF82861">
    <property type="entry name" value="Mechanosensitive channel protein MscS (YggB), transmembrane region"/>
    <property type="match status" value="1"/>
</dbReference>
<evidence type="ECO:0000259" key="9">
    <source>
        <dbReference type="Pfam" id="PF21082"/>
    </source>
</evidence>
<dbReference type="InterPro" id="IPR010920">
    <property type="entry name" value="LSM_dom_sf"/>
</dbReference>
<dbReference type="Pfam" id="PF21082">
    <property type="entry name" value="MS_channel_3rd"/>
    <property type="match status" value="1"/>
</dbReference>
<proteinExistence type="inferred from homology"/>
<reference evidence="11" key="1">
    <citation type="submission" date="2018-06" db="EMBL/GenBank/DDBJ databases">
        <authorList>
            <person name="Zhirakovskaya E."/>
        </authorList>
    </citation>
    <scope>NUCLEOTIDE SEQUENCE</scope>
</reference>
<dbReference type="PANTHER" id="PTHR30221:SF1">
    <property type="entry name" value="SMALL-CONDUCTANCE MECHANOSENSITIVE CHANNEL"/>
    <property type="match status" value="1"/>
</dbReference>
<name>A0A3B1BA51_9ZZZZ</name>
<keyword evidence="6 7" id="KW-0472">Membrane</keyword>
<dbReference type="Pfam" id="PF21088">
    <property type="entry name" value="MS_channel_1st"/>
    <property type="match status" value="1"/>
</dbReference>
<dbReference type="AlphaFoldDB" id="A0A3B1BA51"/>
<comment type="subcellular location">
    <subcellularLocation>
        <location evidence="1">Cell membrane</location>
        <topology evidence="1">Multi-pass membrane protein</topology>
    </subcellularLocation>
</comment>